<dbReference type="SUPFAM" id="SSF54106">
    <property type="entry name" value="LysM domain"/>
    <property type="match status" value="1"/>
</dbReference>
<dbReference type="Gene3D" id="3.10.350.10">
    <property type="entry name" value="LysM domain"/>
    <property type="match status" value="2"/>
</dbReference>
<sequence>MFVALNFENSKNVLVGVLMFRRGILQKRVWHGSMIGLSAFGVLTSGLFGGQTIISSTFPGVGGEDPRFAQTFEPSTDDPVLNSLYDTHTNISKKPRSEVIEYLVKTGDTLSSIADEHDISVDTILWANDLTSKDSIKPGQKVKILPVSGVAHTVKSGDTLESVAKKYAAESQAVLDYPFNDLPDDFKLKTNQLLIVPDGVPPKAPISKPRAAPRYLAQTQGPAFSAPGGGSFSWPTRGSFTQYFSWYHPGIDLADSSAPPIAAADGGSVVVAGWPDNYGYGNRVVVDHGNGYKTLYAHLSNIYVSIGQTVSRGQVLGKMGTTGRSTGIHLHFEIRYKGIAVNPLAILK</sequence>
<dbReference type="SUPFAM" id="SSF51261">
    <property type="entry name" value="Duplicated hybrid motif"/>
    <property type="match status" value="1"/>
</dbReference>
<dbReference type="CDD" id="cd12797">
    <property type="entry name" value="M23_peptidase"/>
    <property type="match status" value="1"/>
</dbReference>
<evidence type="ECO:0000313" key="3">
    <source>
        <dbReference type="EMBL" id="KKR81909.1"/>
    </source>
</evidence>
<protein>
    <submittedName>
        <fullName evidence="3">Peptidase M23 family protein</fullName>
    </submittedName>
</protein>
<dbReference type="EMBL" id="LCAB01000021">
    <property type="protein sequence ID" value="KKR81909.1"/>
    <property type="molecule type" value="Genomic_DNA"/>
</dbReference>
<dbReference type="PATRIC" id="fig|1618424.3.peg.1117"/>
<dbReference type="InterPro" id="IPR011055">
    <property type="entry name" value="Dup_hybrid_motif"/>
</dbReference>
<keyword evidence="1" id="KW-1133">Transmembrane helix</keyword>
<evidence type="ECO:0000259" key="2">
    <source>
        <dbReference type="PROSITE" id="PS51782"/>
    </source>
</evidence>
<dbReference type="InterPro" id="IPR036779">
    <property type="entry name" value="LysM_dom_sf"/>
</dbReference>
<dbReference type="Proteomes" id="UP000034601">
    <property type="component" value="Unassembled WGS sequence"/>
</dbReference>
<dbReference type="AlphaFoldDB" id="A0A0G0TYE5"/>
<dbReference type="InterPro" id="IPR016047">
    <property type="entry name" value="M23ase_b-sheet_dom"/>
</dbReference>
<keyword evidence="1" id="KW-0812">Transmembrane</keyword>
<dbReference type="PROSITE" id="PS51782">
    <property type="entry name" value="LYSM"/>
    <property type="match status" value="2"/>
</dbReference>
<dbReference type="GO" id="GO:0004222">
    <property type="term" value="F:metalloendopeptidase activity"/>
    <property type="evidence" value="ECO:0007669"/>
    <property type="project" value="TreeGrafter"/>
</dbReference>
<dbReference type="Pfam" id="PF01551">
    <property type="entry name" value="Peptidase_M23"/>
    <property type="match status" value="1"/>
</dbReference>
<dbReference type="PANTHER" id="PTHR21666:SF270">
    <property type="entry name" value="MUREIN HYDROLASE ACTIVATOR ENVC"/>
    <property type="match status" value="1"/>
</dbReference>
<comment type="caution">
    <text evidence="3">The sequence shown here is derived from an EMBL/GenBank/DDBJ whole genome shotgun (WGS) entry which is preliminary data.</text>
</comment>
<evidence type="ECO:0000313" key="4">
    <source>
        <dbReference type="Proteomes" id="UP000034601"/>
    </source>
</evidence>
<dbReference type="Gene3D" id="2.70.70.10">
    <property type="entry name" value="Glucose Permease (Domain IIA)"/>
    <property type="match status" value="1"/>
</dbReference>
<feature type="domain" description="LysM" evidence="2">
    <location>
        <begin position="150"/>
        <end position="196"/>
    </location>
</feature>
<dbReference type="SMART" id="SM00257">
    <property type="entry name" value="LysM"/>
    <property type="match status" value="2"/>
</dbReference>
<feature type="domain" description="LysM" evidence="2">
    <location>
        <begin position="100"/>
        <end position="144"/>
    </location>
</feature>
<keyword evidence="1" id="KW-0472">Membrane</keyword>
<accession>A0A0G0TYE5</accession>
<dbReference type="InterPro" id="IPR018392">
    <property type="entry name" value="LysM"/>
</dbReference>
<organism evidence="3 4">
    <name type="scientific">Candidatus Daviesbacteria bacterium GW2011_GWA2_40_9</name>
    <dbReference type="NCBI Taxonomy" id="1618424"/>
    <lineage>
        <taxon>Bacteria</taxon>
        <taxon>Candidatus Daviesiibacteriota</taxon>
    </lineage>
</organism>
<dbReference type="CDD" id="cd00118">
    <property type="entry name" value="LysM"/>
    <property type="match status" value="2"/>
</dbReference>
<dbReference type="Pfam" id="PF01476">
    <property type="entry name" value="LysM"/>
    <property type="match status" value="2"/>
</dbReference>
<evidence type="ECO:0000256" key="1">
    <source>
        <dbReference type="SAM" id="Phobius"/>
    </source>
</evidence>
<dbReference type="InterPro" id="IPR050570">
    <property type="entry name" value="Cell_wall_metabolism_enzyme"/>
</dbReference>
<feature type="transmembrane region" description="Helical" evidence="1">
    <location>
        <begin position="29"/>
        <end position="49"/>
    </location>
</feature>
<name>A0A0G0TYE5_9BACT</name>
<reference evidence="3 4" key="1">
    <citation type="journal article" date="2015" name="Nature">
        <title>rRNA introns, odd ribosomes, and small enigmatic genomes across a large radiation of phyla.</title>
        <authorList>
            <person name="Brown C.T."/>
            <person name="Hug L.A."/>
            <person name="Thomas B.C."/>
            <person name="Sharon I."/>
            <person name="Castelle C.J."/>
            <person name="Singh A."/>
            <person name="Wilkins M.J."/>
            <person name="Williams K.H."/>
            <person name="Banfield J.F."/>
        </authorList>
    </citation>
    <scope>NUCLEOTIDE SEQUENCE [LARGE SCALE GENOMIC DNA]</scope>
</reference>
<gene>
    <name evidence="3" type="ORF">UU29_C0021G0004</name>
</gene>
<proteinExistence type="predicted"/>
<dbReference type="PANTHER" id="PTHR21666">
    <property type="entry name" value="PEPTIDASE-RELATED"/>
    <property type="match status" value="1"/>
</dbReference>